<dbReference type="GO" id="GO:0016746">
    <property type="term" value="F:acyltransferase activity"/>
    <property type="evidence" value="ECO:0007669"/>
    <property type="project" value="UniProtKB-KW"/>
</dbReference>
<accession>A0ABY8XD36</accession>
<evidence type="ECO:0000313" key="4">
    <source>
        <dbReference type="Proteomes" id="UP001236415"/>
    </source>
</evidence>
<dbReference type="Pfam" id="PF13523">
    <property type="entry name" value="Acetyltransf_8"/>
    <property type="match status" value="1"/>
</dbReference>
<keyword evidence="1" id="KW-0046">Antibiotic resistance</keyword>
<keyword evidence="3" id="KW-0808">Transferase</keyword>
<dbReference type="Gene3D" id="3.40.630.30">
    <property type="match status" value="1"/>
</dbReference>
<organism evidence="3 4">
    <name type="scientific">Paenibacillus polygoni</name>
    <dbReference type="NCBI Taxonomy" id="3050112"/>
    <lineage>
        <taxon>Bacteria</taxon>
        <taxon>Bacillati</taxon>
        <taxon>Bacillota</taxon>
        <taxon>Bacilli</taxon>
        <taxon>Bacillales</taxon>
        <taxon>Paenibacillaceae</taxon>
        <taxon>Paenibacillus</taxon>
    </lineage>
</organism>
<dbReference type="PANTHER" id="PTHR31438:SF1">
    <property type="entry name" value="LYSINE N-ACYLTRANSFERASE C17G9.06C-RELATED"/>
    <property type="match status" value="1"/>
</dbReference>
<dbReference type="SUPFAM" id="SSF55729">
    <property type="entry name" value="Acyl-CoA N-acyltransferases (Nat)"/>
    <property type="match status" value="1"/>
</dbReference>
<sequence>MIAKSEDSSVGIRKLQPEDAGLLEKWLSDPEVLEYYEGRDRPHDAELVQRHFYENDDEVYAYIIQYKEVDIGYIQYYAVKSDEAEEMGLSILRGELVYGMDQFIGEVSFWNCGIGTKLLHLMVRYLTSECGVDRIIMDPQTWNQRAIHVYEKAGFRKVNLLPNHEWHEGTYRDCWLMEYSLPKTRESHVT</sequence>
<evidence type="ECO:0000256" key="1">
    <source>
        <dbReference type="ARBA" id="ARBA00023251"/>
    </source>
</evidence>
<evidence type="ECO:0000259" key="2">
    <source>
        <dbReference type="PROSITE" id="PS51186"/>
    </source>
</evidence>
<keyword evidence="3" id="KW-0012">Acyltransferase</keyword>
<gene>
    <name evidence="3" type="ORF">QPK24_09825</name>
</gene>
<keyword evidence="4" id="KW-1185">Reference proteome</keyword>
<reference evidence="3 4" key="1">
    <citation type="submission" date="2023-06" db="EMBL/GenBank/DDBJ databases">
        <title>Paenibacillus polygonum sp. nov., an endophytic bacterium, isolated from Polygonum lapathifolium L. in Nanji Wetland National Nature Reserve, South of Poyang Lake, Jiangxi Province, China.</title>
        <authorList>
            <person name="Yu Z."/>
        </authorList>
    </citation>
    <scope>NUCLEOTIDE SEQUENCE [LARGE SCALE GENOMIC DNA]</scope>
    <source>
        <strain evidence="3 4">C31</strain>
    </source>
</reference>
<dbReference type="InterPro" id="IPR016181">
    <property type="entry name" value="Acyl_CoA_acyltransferase"/>
</dbReference>
<name>A0ABY8XD36_9BACL</name>
<dbReference type="EC" id="2.3.1.-" evidence="3"/>
<evidence type="ECO:0000313" key="3">
    <source>
        <dbReference type="EMBL" id="WIV21475.1"/>
    </source>
</evidence>
<dbReference type="PANTHER" id="PTHR31438">
    <property type="entry name" value="LYSINE N-ACYLTRANSFERASE C17G9.06C-RELATED"/>
    <property type="match status" value="1"/>
</dbReference>
<dbReference type="EMBL" id="CP127162">
    <property type="protein sequence ID" value="WIV21475.1"/>
    <property type="molecule type" value="Genomic_DNA"/>
</dbReference>
<proteinExistence type="predicted"/>
<protein>
    <submittedName>
        <fullName evidence="3">GNAT family N-acetyltransferase</fullName>
        <ecNumber evidence="3">2.3.1.-</ecNumber>
    </submittedName>
</protein>
<dbReference type="PROSITE" id="PS51186">
    <property type="entry name" value="GNAT"/>
    <property type="match status" value="1"/>
</dbReference>
<feature type="domain" description="N-acetyltransferase" evidence="2">
    <location>
        <begin position="10"/>
        <end position="182"/>
    </location>
</feature>
<dbReference type="InterPro" id="IPR000182">
    <property type="entry name" value="GNAT_dom"/>
</dbReference>
<dbReference type="Proteomes" id="UP001236415">
    <property type="component" value="Chromosome"/>
</dbReference>